<dbReference type="EMBL" id="CP011132">
    <property type="protein sequence ID" value="AKE60921.1"/>
    <property type="molecule type" value="Genomic_DNA"/>
</dbReference>
<reference evidence="1 2" key="1">
    <citation type="journal article" date="2013" name="Appl. Microbiol. Biotechnol.">
        <title>Glycerol assimilation and production of 1,3-propanediol by Citrobacter amalonaticus Y19.</title>
        <authorList>
            <person name="Ainala S.K."/>
            <person name="Ashok S."/>
            <person name="Ko Y."/>
            <person name="Park S."/>
        </authorList>
    </citation>
    <scope>NUCLEOTIDE SEQUENCE [LARGE SCALE GENOMIC DNA]</scope>
    <source>
        <strain evidence="1 2">Y19</strain>
    </source>
</reference>
<dbReference type="KEGG" id="cama:F384_21305"/>
<gene>
    <name evidence="1" type="ORF">F384_21305</name>
</gene>
<dbReference type="PATRIC" id="fig|1261127.3.peg.4430"/>
<dbReference type="Proteomes" id="UP000034085">
    <property type="component" value="Chromosome"/>
</dbReference>
<dbReference type="AlphaFoldDB" id="A0A0F6TYD3"/>
<dbReference type="HOGENOM" id="CLU_2877671_0_0_6"/>
<dbReference type="RefSeq" id="WP_046493325.1">
    <property type="nucleotide sequence ID" value="NZ_CP011132.1"/>
</dbReference>
<proteinExistence type="predicted"/>
<evidence type="ECO:0000313" key="1">
    <source>
        <dbReference type="EMBL" id="AKE60921.1"/>
    </source>
</evidence>
<organism evidence="1 2">
    <name type="scientific">Citrobacter amalonaticus Y19</name>
    <dbReference type="NCBI Taxonomy" id="1261127"/>
    <lineage>
        <taxon>Bacteria</taxon>
        <taxon>Pseudomonadati</taxon>
        <taxon>Pseudomonadota</taxon>
        <taxon>Gammaproteobacteria</taxon>
        <taxon>Enterobacterales</taxon>
        <taxon>Enterobacteriaceae</taxon>
        <taxon>Citrobacter</taxon>
    </lineage>
</organism>
<name>A0A0F6TYD3_CITAM</name>
<evidence type="ECO:0000313" key="2">
    <source>
        <dbReference type="Proteomes" id="UP000034085"/>
    </source>
</evidence>
<protein>
    <submittedName>
        <fullName evidence="1">Uncharacterized protein</fullName>
    </submittedName>
</protein>
<sequence>MSANKTNEQIRREATKEVINKMRIISLAQATIFGVGNPDAGKLVKELTDTIINIVEASYQESN</sequence>
<accession>A0A0F6TYD3</accession>